<dbReference type="EC" id="2.7.11.1" evidence="1"/>
<proteinExistence type="predicted"/>
<keyword evidence="2 4" id="KW-0547">Nucleotide-binding</keyword>
<dbReference type="PROSITE" id="PS50011">
    <property type="entry name" value="PROTEIN_KINASE_DOM"/>
    <property type="match status" value="1"/>
</dbReference>
<protein>
    <recommendedName>
        <fullName evidence="1">non-specific serine/threonine protein kinase</fullName>
        <ecNumber evidence="1">2.7.11.1</ecNumber>
    </recommendedName>
</protein>
<feature type="region of interest" description="Disordered" evidence="5">
    <location>
        <begin position="559"/>
        <end position="579"/>
    </location>
</feature>
<gene>
    <name evidence="7" type="ORF">L5515_004869</name>
</gene>
<dbReference type="InterPro" id="IPR000719">
    <property type="entry name" value="Prot_kinase_dom"/>
</dbReference>
<dbReference type="SMART" id="SM00220">
    <property type="entry name" value="S_TKc"/>
    <property type="match status" value="1"/>
</dbReference>
<dbReference type="AlphaFoldDB" id="A0AAE9EMN1"/>
<feature type="region of interest" description="Disordered" evidence="5">
    <location>
        <begin position="394"/>
        <end position="431"/>
    </location>
</feature>
<feature type="binding site" evidence="4">
    <location>
        <position position="59"/>
    </location>
    <ligand>
        <name>ATP</name>
        <dbReference type="ChEBI" id="CHEBI:30616"/>
    </ligand>
</feature>
<reference evidence="7 8" key="1">
    <citation type="submission" date="2022-04" db="EMBL/GenBank/DDBJ databases">
        <title>Chromosome-level reference genomes for two strains of Caenorhabditis briggsae: an improved platform for comparative genomics.</title>
        <authorList>
            <person name="Stevens L."/>
            <person name="Andersen E."/>
        </authorList>
    </citation>
    <scope>NUCLEOTIDE SEQUENCE [LARGE SCALE GENOMIC DNA]</scope>
    <source>
        <strain evidence="7">VX34</strain>
        <tissue evidence="7">Whole-organism</tissue>
    </source>
</reference>
<dbReference type="EMBL" id="CP092622">
    <property type="protein sequence ID" value="UMM24803.1"/>
    <property type="molecule type" value="Genomic_DNA"/>
</dbReference>
<sequence length="579" mass="65112">MSTRLRTKLEPNDIIKRSKTDFNWKVIVQLGVGGFGTVNKVIQINEAGVPINDKEFAMKTELKCAKKQASRLKIERNVMASFAKCAPACKEHFPELIDLGQTLELKWIVMTLVGASLEKLKQKGFSKSTALQCGLQTMKAIHDFHILGFLHRDIKPANYCIGAGAKRELIYILDFGLARKYRQKNGQVRAPRNKTKMIGTPRYCPRASHRMEELARKDDFESWYFMLLDFMDGDKGVPWKGQPRETAYALKRKVFDEPKWISTVSRVPAEFGIMAEYLNSLLFNSEVEFGVFREAITDYARGCNLTLKEPLDWMSEMKSLDTTSTSTTMPSTSTLPSTSSTMPSSKIGSSDDNRSIFSEKAEESSIDRSRTGSRSSLNPRGCFRVFLASLLRGATPPSSKRSTTSASGQDRTGQDDDFRTTASAQPPGLAGFEPRIDIYGFHNGTSKLEIASWLRGATAKSNCGDRRRFASFDTFFTDQVSGASCLRGATARLDYKDSFQDVDRGLRRRVRNMEYQNEGASWLPRVTARLDVFKERFPSAPTADPDFDLERILWNDSDEEKSTFTTSNESIDVSDIRTS</sequence>
<evidence type="ECO:0000256" key="5">
    <source>
        <dbReference type="SAM" id="MobiDB-lite"/>
    </source>
</evidence>
<dbReference type="InterPro" id="IPR008271">
    <property type="entry name" value="Ser/Thr_kinase_AS"/>
</dbReference>
<dbReference type="Gene3D" id="1.10.510.10">
    <property type="entry name" value="Transferase(Phosphotransferase) domain 1"/>
    <property type="match status" value="1"/>
</dbReference>
<dbReference type="SUPFAM" id="SSF56112">
    <property type="entry name" value="Protein kinase-like (PK-like)"/>
    <property type="match status" value="1"/>
</dbReference>
<feature type="compositionally biased region" description="Basic and acidic residues" evidence="5">
    <location>
        <begin position="349"/>
        <end position="370"/>
    </location>
</feature>
<keyword evidence="8" id="KW-1185">Reference proteome</keyword>
<dbReference type="GO" id="GO:0004674">
    <property type="term" value="F:protein serine/threonine kinase activity"/>
    <property type="evidence" value="ECO:0007669"/>
    <property type="project" value="UniProtKB-EC"/>
</dbReference>
<feature type="compositionally biased region" description="Polar residues" evidence="5">
    <location>
        <begin position="396"/>
        <end position="411"/>
    </location>
</feature>
<evidence type="ECO:0000256" key="1">
    <source>
        <dbReference type="ARBA" id="ARBA00012513"/>
    </source>
</evidence>
<evidence type="ECO:0000259" key="6">
    <source>
        <dbReference type="PROSITE" id="PS50011"/>
    </source>
</evidence>
<dbReference type="InterPro" id="IPR017441">
    <property type="entry name" value="Protein_kinase_ATP_BS"/>
</dbReference>
<feature type="region of interest" description="Disordered" evidence="5">
    <location>
        <begin position="322"/>
        <end position="376"/>
    </location>
</feature>
<dbReference type="Proteomes" id="UP000829354">
    <property type="component" value="Chromosome III"/>
</dbReference>
<feature type="domain" description="Protein kinase" evidence="6">
    <location>
        <begin position="24"/>
        <end position="307"/>
    </location>
</feature>
<dbReference type="PROSITE" id="PS00107">
    <property type="entry name" value="PROTEIN_KINASE_ATP"/>
    <property type="match status" value="1"/>
</dbReference>
<evidence type="ECO:0000256" key="2">
    <source>
        <dbReference type="ARBA" id="ARBA00022741"/>
    </source>
</evidence>
<evidence type="ECO:0000256" key="3">
    <source>
        <dbReference type="ARBA" id="ARBA00022840"/>
    </source>
</evidence>
<feature type="compositionally biased region" description="Low complexity" evidence="5">
    <location>
        <begin position="322"/>
        <end position="345"/>
    </location>
</feature>
<dbReference type="PANTHER" id="PTHR11909">
    <property type="entry name" value="CASEIN KINASE-RELATED"/>
    <property type="match status" value="1"/>
</dbReference>
<accession>A0AAE9EMN1</accession>
<evidence type="ECO:0000313" key="8">
    <source>
        <dbReference type="Proteomes" id="UP000829354"/>
    </source>
</evidence>
<evidence type="ECO:0000256" key="4">
    <source>
        <dbReference type="PROSITE-ProRule" id="PRU10141"/>
    </source>
</evidence>
<dbReference type="InterPro" id="IPR011009">
    <property type="entry name" value="Kinase-like_dom_sf"/>
</dbReference>
<keyword evidence="3 4" id="KW-0067">ATP-binding</keyword>
<organism evidence="7 8">
    <name type="scientific">Caenorhabditis briggsae</name>
    <dbReference type="NCBI Taxonomy" id="6238"/>
    <lineage>
        <taxon>Eukaryota</taxon>
        <taxon>Metazoa</taxon>
        <taxon>Ecdysozoa</taxon>
        <taxon>Nematoda</taxon>
        <taxon>Chromadorea</taxon>
        <taxon>Rhabditida</taxon>
        <taxon>Rhabditina</taxon>
        <taxon>Rhabditomorpha</taxon>
        <taxon>Rhabditoidea</taxon>
        <taxon>Rhabditidae</taxon>
        <taxon>Peloderinae</taxon>
        <taxon>Caenorhabditis</taxon>
    </lineage>
</organism>
<evidence type="ECO:0000313" key="7">
    <source>
        <dbReference type="EMBL" id="UMM24803.1"/>
    </source>
</evidence>
<dbReference type="Pfam" id="PF00069">
    <property type="entry name" value="Pkinase"/>
    <property type="match status" value="1"/>
</dbReference>
<feature type="compositionally biased region" description="Polar residues" evidence="5">
    <location>
        <begin position="563"/>
        <end position="573"/>
    </location>
</feature>
<dbReference type="GO" id="GO:0005524">
    <property type="term" value="F:ATP binding"/>
    <property type="evidence" value="ECO:0007669"/>
    <property type="project" value="UniProtKB-UniRule"/>
</dbReference>
<dbReference type="PROSITE" id="PS00108">
    <property type="entry name" value="PROTEIN_KINASE_ST"/>
    <property type="match status" value="1"/>
</dbReference>
<dbReference type="InterPro" id="IPR050235">
    <property type="entry name" value="CK1_Ser-Thr_kinase"/>
</dbReference>
<name>A0AAE9EMN1_CAEBR</name>